<keyword evidence="4" id="KW-0720">Serine protease</keyword>
<protein>
    <submittedName>
        <fullName evidence="7">Pre-peptidase C-terminal domain-containing protein</fullName>
    </submittedName>
</protein>
<dbReference type="InterPro" id="IPR005320">
    <property type="entry name" value="Peptidase_S51"/>
</dbReference>
<evidence type="ECO:0000256" key="2">
    <source>
        <dbReference type="ARBA" id="ARBA00022670"/>
    </source>
</evidence>
<feature type="domain" description="Peptidase C-terminal archaeal/bacterial" evidence="6">
    <location>
        <begin position="61"/>
        <end position="126"/>
    </location>
</feature>
<dbReference type="Pfam" id="PF04151">
    <property type="entry name" value="PPC"/>
    <property type="match status" value="1"/>
</dbReference>
<feature type="signal peptide" evidence="5">
    <location>
        <begin position="1"/>
        <end position="26"/>
    </location>
</feature>
<dbReference type="InterPro" id="IPR029062">
    <property type="entry name" value="Class_I_gatase-like"/>
</dbReference>
<feature type="chain" id="PRO_5045190855" evidence="5">
    <location>
        <begin position="27"/>
        <end position="596"/>
    </location>
</feature>
<name>A0ABY9RFW5_9BURK</name>
<dbReference type="Gene3D" id="2.60.120.380">
    <property type="match status" value="1"/>
</dbReference>
<proteinExistence type="inferred from homology"/>
<dbReference type="Gene3D" id="3.40.50.880">
    <property type="match status" value="1"/>
</dbReference>
<dbReference type="Proteomes" id="UP001181355">
    <property type="component" value="Chromosome"/>
</dbReference>
<dbReference type="InterPro" id="IPR007280">
    <property type="entry name" value="Peptidase_C_arc/bac"/>
</dbReference>
<organism evidence="7 8">
    <name type="scientific">Undibacterium cyanobacteriorum</name>
    <dbReference type="NCBI Taxonomy" id="3073561"/>
    <lineage>
        <taxon>Bacteria</taxon>
        <taxon>Pseudomonadati</taxon>
        <taxon>Pseudomonadota</taxon>
        <taxon>Betaproteobacteria</taxon>
        <taxon>Burkholderiales</taxon>
        <taxon>Oxalobacteraceae</taxon>
        <taxon>Undibacterium</taxon>
    </lineage>
</organism>
<dbReference type="PANTHER" id="PTHR36175:SF1">
    <property type="entry name" value="CYANOPHYCINASE"/>
    <property type="match status" value="1"/>
</dbReference>
<keyword evidence="5" id="KW-0732">Signal</keyword>
<comment type="similarity">
    <text evidence="1">Belongs to the peptidase S51 family.</text>
</comment>
<sequence>MKTRRIQLLRGALALFASLCFQTSFAACLTAEVESNNTDTTANTSVCSGTNITGTISSSTDYDWFRIDVAAAGTISISLSHASGIDLDWYLYPATGSYVAYKSTSSNPEVGTYNAPAAGTYYIRIKSYSKTGSYTLNVTFPNSGGSTGGGGGGVTPPITGAVTGKVWLNGGSISQTNTNVFVGGLRQATGKNTSAPNINSTTNCSTDWNTTPCPRVAIITAAAVNQADGVDKFTNDTTSGTWSYYNLFQRHGFSPKHILSHHDTYATNSGNTSTQGQANIAIINQADLVYVIGGDQSRLARTFLKDDGSDSPLLAAIRARYNAGNFIYAGDSAGTAIAPSTSYGEGISIGYLNQNTLRSITPANCPYVAPASDGTPAPSCLTHPSNVDFGTKIKGFGFIPNANVDTHFDNRASRSGRLGRLIAALKNIGPSVSYGIDQNTALYVNGDVATVYGAGGVFIAEATGSNFGTSTKFSATAVRLSYLTAGDSFKYSDRTITSTKTYLIGSSSAPYQYSTALNSSDIFAVDANGIGSSSATFKHMADQTPTSSTGSAPSDTYNPLSFTLTFKRDAQTQSYKNASGTYSGAYTIKKALLDIN</sequence>
<accession>A0ABY9RFW5</accession>
<dbReference type="EMBL" id="CP133720">
    <property type="protein sequence ID" value="WMW79515.1"/>
    <property type="molecule type" value="Genomic_DNA"/>
</dbReference>
<evidence type="ECO:0000313" key="7">
    <source>
        <dbReference type="EMBL" id="WMW79515.1"/>
    </source>
</evidence>
<reference evidence="7" key="1">
    <citation type="submission" date="2023-09" db="EMBL/GenBank/DDBJ databases">
        <title>Undibacterium sp. 20NA77.5 isolated from freshwater.</title>
        <authorList>
            <person name="Le V."/>
            <person name="Ko S.-R."/>
            <person name="Ahn C.-Y."/>
            <person name="Oh H.-M."/>
        </authorList>
    </citation>
    <scope>NUCLEOTIDE SEQUENCE</scope>
    <source>
        <strain evidence="7">20NA77.5</strain>
    </source>
</reference>
<evidence type="ECO:0000256" key="4">
    <source>
        <dbReference type="ARBA" id="ARBA00022825"/>
    </source>
</evidence>
<dbReference type="RefSeq" id="WP_309481012.1">
    <property type="nucleotide sequence ID" value="NZ_CP133720.1"/>
</dbReference>
<dbReference type="PROSITE" id="PS51257">
    <property type="entry name" value="PROKAR_LIPOPROTEIN"/>
    <property type="match status" value="1"/>
</dbReference>
<evidence type="ECO:0000259" key="6">
    <source>
        <dbReference type="Pfam" id="PF04151"/>
    </source>
</evidence>
<evidence type="ECO:0000313" key="8">
    <source>
        <dbReference type="Proteomes" id="UP001181355"/>
    </source>
</evidence>
<dbReference type="CDD" id="cd03145">
    <property type="entry name" value="GAT1_cyanophycinase"/>
    <property type="match status" value="1"/>
</dbReference>
<dbReference type="PANTHER" id="PTHR36175">
    <property type="entry name" value="CYANOPHYCINASE"/>
    <property type="match status" value="1"/>
</dbReference>
<gene>
    <name evidence="7" type="ORF">RF679_12755</name>
</gene>
<evidence type="ECO:0000256" key="5">
    <source>
        <dbReference type="SAM" id="SignalP"/>
    </source>
</evidence>
<dbReference type="SUPFAM" id="SSF89260">
    <property type="entry name" value="Collagen-binding domain"/>
    <property type="match status" value="1"/>
</dbReference>
<keyword evidence="8" id="KW-1185">Reference proteome</keyword>
<dbReference type="Pfam" id="PF03575">
    <property type="entry name" value="Peptidase_S51"/>
    <property type="match status" value="1"/>
</dbReference>
<evidence type="ECO:0000256" key="3">
    <source>
        <dbReference type="ARBA" id="ARBA00022801"/>
    </source>
</evidence>
<keyword evidence="3" id="KW-0378">Hydrolase</keyword>
<keyword evidence="2" id="KW-0645">Protease</keyword>
<evidence type="ECO:0000256" key="1">
    <source>
        <dbReference type="ARBA" id="ARBA00006534"/>
    </source>
</evidence>
<dbReference type="SUPFAM" id="SSF52317">
    <property type="entry name" value="Class I glutamine amidotransferase-like"/>
    <property type="match status" value="1"/>
</dbReference>